<dbReference type="PANTHER" id="PTHR36443">
    <property type="entry name" value="BSR5223 PROTEIN"/>
    <property type="match status" value="1"/>
</dbReference>
<feature type="transmembrane region" description="Helical" evidence="1">
    <location>
        <begin position="48"/>
        <end position="71"/>
    </location>
</feature>
<feature type="transmembrane region" description="Helical" evidence="1">
    <location>
        <begin position="6"/>
        <end position="27"/>
    </location>
</feature>
<evidence type="ECO:0000313" key="2">
    <source>
        <dbReference type="EMBL" id="GAA0873263.1"/>
    </source>
</evidence>
<keyword evidence="1" id="KW-1133">Transmembrane helix</keyword>
<keyword evidence="1" id="KW-0812">Transmembrane</keyword>
<dbReference type="EMBL" id="BAAAFG010000016">
    <property type="protein sequence ID" value="GAA0873263.1"/>
    <property type="molecule type" value="Genomic_DNA"/>
</dbReference>
<keyword evidence="1" id="KW-0472">Membrane</keyword>
<organism evidence="2 3">
    <name type="scientific">Gangjinia marincola</name>
    <dbReference type="NCBI Taxonomy" id="578463"/>
    <lineage>
        <taxon>Bacteria</taxon>
        <taxon>Pseudomonadati</taxon>
        <taxon>Bacteroidota</taxon>
        <taxon>Flavobacteriia</taxon>
        <taxon>Flavobacteriales</taxon>
        <taxon>Flavobacteriaceae</taxon>
        <taxon>Gangjinia</taxon>
    </lineage>
</organism>
<dbReference type="InterPro" id="IPR021320">
    <property type="entry name" value="DUF2905"/>
</dbReference>
<name>A0ABN1MJ67_9FLAO</name>
<keyword evidence="3" id="KW-1185">Reference proteome</keyword>
<proteinExistence type="predicted"/>
<gene>
    <name evidence="2" type="ORF">GCM10009117_24100</name>
</gene>
<reference evidence="2 3" key="1">
    <citation type="journal article" date="2019" name="Int. J. Syst. Evol. Microbiol.">
        <title>The Global Catalogue of Microorganisms (GCM) 10K type strain sequencing project: providing services to taxonomists for standard genome sequencing and annotation.</title>
        <authorList>
            <consortium name="The Broad Institute Genomics Platform"/>
            <consortium name="The Broad Institute Genome Sequencing Center for Infectious Disease"/>
            <person name="Wu L."/>
            <person name="Ma J."/>
        </authorList>
    </citation>
    <scope>NUCLEOTIDE SEQUENCE [LARGE SCALE GENOMIC DNA]</scope>
    <source>
        <strain evidence="2 3">JCM 16082</strain>
    </source>
</reference>
<accession>A0ABN1MJ67</accession>
<dbReference type="PANTHER" id="PTHR36443:SF1">
    <property type="entry name" value="BSR5223 PROTEIN"/>
    <property type="match status" value="1"/>
</dbReference>
<evidence type="ECO:0008006" key="4">
    <source>
        <dbReference type="Google" id="ProtNLM"/>
    </source>
</evidence>
<dbReference type="Pfam" id="PF11146">
    <property type="entry name" value="DUF2905"/>
    <property type="match status" value="1"/>
</dbReference>
<evidence type="ECO:0000256" key="1">
    <source>
        <dbReference type="SAM" id="Phobius"/>
    </source>
</evidence>
<dbReference type="Proteomes" id="UP001500507">
    <property type="component" value="Unassembled WGS sequence"/>
</dbReference>
<comment type="caution">
    <text evidence="2">The sequence shown here is derived from an EMBL/GenBank/DDBJ whole genome shotgun (WGS) entry which is preliminary data.</text>
</comment>
<evidence type="ECO:0000313" key="3">
    <source>
        <dbReference type="Proteomes" id="UP001500507"/>
    </source>
</evidence>
<protein>
    <recommendedName>
        <fullName evidence="4">DUF2905 domain-containing protein</fullName>
    </recommendedName>
</protein>
<dbReference type="RefSeq" id="WP_343768032.1">
    <property type="nucleotide sequence ID" value="NZ_BAAAFG010000016.1"/>
</dbReference>
<sequence length="75" mass="8161">MFSSSTGKTLIGIGLLVVLIGLISLVAERFGLSLFKLPGDIIIKRESGSIYFLIVSCVVLSVLISKILYLLNYLK</sequence>